<dbReference type="EMBL" id="PGCI01000095">
    <property type="protein sequence ID" value="PLW40973.1"/>
    <property type="molecule type" value="Genomic_DNA"/>
</dbReference>
<name>A0A2N5W1V7_9BASI</name>
<dbReference type="Proteomes" id="UP000235388">
    <property type="component" value="Unassembled WGS sequence"/>
</dbReference>
<dbReference type="EMBL" id="PGCJ01000023">
    <property type="protein sequence ID" value="PLW56182.1"/>
    <property type="molecule type" value="Genomic_DNA"/>
</dbReference>
<evidence type="ECO:0000313" key="4">
    <source>
        <dbReference type="EMBL" id="PLW56182.1"/>
    </source>
</evidence>
<evidence type="ECO:0000256" key="2">
    <source>
        <dbReference type="SAM" id="SignalP"/>
    </source>
</evidence>
<feature type="compositionally biased region" description="Basic and acidic residues" evidence="1">
    <location>
        <begin position="46"/>
        <end position="56"/>
    </location>
</feature>
<gene>
    <name evidence="4" type="ORF">PCANC_01981</name>
    <name evidence="3" type="ORF">PCASD_06613</name>
</gene>
<feature type="signal peptide" evidence="2">
    <location>
        <begin position="1"/>
        <end position="19"/>
    </location>
</feature>
<evidence type="ECO:0000313" key="6">
    <source>
        <dbReference type="Proteomes" id="UP000235392"/>
    </source>
</evidence>
<sequence>MPIQKTHLIFFALVCSAWGSHINRHQELEGRNLPASGQFYTSILKKRGDDASKEPAKPAGGTEKSDGGASDTADDVKKDKKPAKPTDKTDGNDKPASKVPIPKDKITATPAPTSATEPGVETSPPTSNPKTVDAASMKEKLAQHRKKVDDFTAKLRKKVDGRLEKLKQDQKKGDGPDSNPTPPPTSKNTGSEEVPPTGQDNKSR</sequence>
<evidence type="ECO:0000313" key="5">
    <source>
        <dbReference type="Proteomes" id="UP000235388"/>
    </source>
</evidence>
<organism evidence="4 5">
    <name type="scientific">Puccinia coronata f. sp. avenae</name>
    <dbReference type="NCBI Taxonomy" id="200324"/>
    <lineage>
        <taxon>Eukaryota</taxon>
        <taxon>Fungi</taxon>
        <taxon>Dikarya</taxon>
        <taxon>Basidiomycota</taxon>
        <taxon>Pucciniomycotina</taxon>
        <taxon>Pucciniomycetes</taxon>
        <taxon>Pucciniales</taxon>
        <taxon>Pucciniaceae</taxon>
        <taxon>Puccinia</taxon>
    </lineage>
</organism>
<dbReference type="Proteomes" id="UP000235392">
    <property type="component" value="Unassembled WGS sequence"/>
</dbReference>
<protein>
    <submittedName>
        <fullName evidence="4">Uncharacterized protein</fullName>
    </submittedName>
</protein>
<dbReference type="STRING" id="200324.A0A2N5W1V7"/>
<proteinExistence type="predicted"/>
<reference evidence="5 6" key="1">
    <citation type="submission" date="2017-11" db="EMBL/GenBank/DDBJ databases">
        <title>De novo assembly and phasing of dikaryotic genomes from two isolates of Puccinia coronata f. sp. avenae, the causal agent of oat crown rust.</title>
        <authorList>
            <person name="Miller M.E."/>
            <person name="Zhang Y."/>
            <person name="Omidvar V."/>
            <person name="Sperschneider J."/>
            <person name="Schwessinger B."/>
            <person name="Raley C."/>
            <person name="Palmer J.M."/>
            <person name="Garnica D."/>
            <person name="Upadhyaya N."/>
            <person name="Rathjen J."/>
            <person name="Taylor J.M."/>
            <person name="Park R.F."/>
            <person name="Dodds P.N."/>
            <person name="Hirsch C.D."/>
            <person name="Kianian S.F."/>
            <person name="Figueroa M."/>
        </authorList>
    </citation>
    <scope>NUCLEOTIDE SEQUENCE [LARGE SCALE GENOMIC DNA]</scope>
    <source>
        <strain evidence="4">12NC29</strain>
        <strain evidence="3">12SD80</strain>
    </source>
</reference>
<keyword evidence="2" id="KW-0732">Signal</keyword>
<feature type="compositionally biased region" description="Basic and acidic residues" evidence="1">
    <location>
        <begin position="136"/>
        <end position="175"/>
    </location>
</feature>
<evidence type="ECO:0000313" key="3">
    <source>
        <dbReference type="EMBL" id="PLW40973.1"/>
    </source>
</evidence>
<feature type="region of interest" description="Disordered" evidence="1">
    <location>
        <begin position="44"/>
        <end position="204"/>
    </location>
</feature>
<keyword evidence="5" id="KW-1185">Reference proteome</keyword>
<accession>A0A2N5W1V7</accession>
<dbReference type="AlphaFoldDB" id="A0A2N5W1V7"/>
<feature type="compositionally biased region" description="Basic and acidic residues" evidence="1">
    <location>
        <begin position="74"/>
        <end position="106"/>
    </location>
</feature>
<feature type="compositionally biased region" description="Low complexity" evidence="1">
    <location>
        <begin position="107"/>
        <end position="118"/>
    </location>
</feature>
<feature type="chain" id="PRO_5015084163" evidence="2">
    <location>
        <begin position="20"/>
        <end position="204"/>
    </location>
</feature>
<evidence type="ECO:0000256" key="1">
    <source>
        <dbReference type="SAM" id="MobiDB-lite"/>
    </source>
</evidence>
<comment type="caution">
    <text evidence="4">The sequence shown here is derived from an EMBL/GenBank/DDBJ whole genome shotgun (WGS) entry which is preliminary data.</text>
</comment>